<keyword evidence="14" id="KW-0472">Membrane</keyword>
<dbReference type="FunFam" id="3.30.420.40:FF:000043">
    <property type="entry name" value="glycerol kinase isoform X1"/>
    <property type="match status" value="1"/>
</dbReference>
<reference evidence="19" key="1">
    <citation type="submission" date="2021-04" db="EMBL/GenBank/DDBJ databases">
        <authorList>
            <consortium name="Wellcome Sanger Institute Data Sharing"/>
        </authorList>
    </citation>
    <scope>NUCLEOTIDE SEQUENCE [LARGE SCALE GENOMIC DNA]</scope>
</reference>
<name>A0A665X4G7_ECHNA</name>
<dbReference type="GO" id="GO:0006641">
    <property type="term" value="P:triglyceride metabolic process"/>
    <property type="evidence" value="ECO:0007669"/>
    <property type="project" value="TreeGrafter"/>
</dbReference>
<proteinExistence type="inferred from homology"/>
<evidence type="ECO:0000259" key="18">
    <source>
        <dbReference type="Pfam" id="PF02782"/>
    </source>
</evidence>
<dbReference type="Pfam" id="PF02782">
    <property type="entry name" value="FGGY_C"/>
    <property type="match status" value="1"/>
</dbReference>
<dbReference type="CDD" id="cd07792">
    <property type="entry name" value="ASKHA_NBD_FGGY_GK1-3-like"/>
    <property type="match status" value="1"/>
</dbReference>
<reference evidence="19" key="3">
    <citation type="submission" date="2025-09" db="UniProtKB">
        <authorList>
            <consortium name="Ensembl"/>
        </authorList>
    </citation>
    <scope>IDENTIFICATION</scope>
</reference>
<keyword evidence="12" id="KW-0067">ATP-binding</keyword>
<accession>A0A665X4G7</accession>
<dbReference type="AlphaFoldDB" id="A0A665X4G7"/>
<dbReference type="InterPro" id="IPR018485">
    <property type="entry name" value="FGGY_C"/>
</dbReference>
<evidence type="ECO:0000256" key="16">
    <source>
        <dbReference type="RuleBase" id="RU003733"/>
    </source>
</evidence>
<dbReference type="InterPro" id="IPR018484">
    <property type="entry name" value="FGGY_N"/>
</dbReference>
<dbReference type="FunFam" id="3.30.420.40:FF:000033">
    <property type="entry name" value="glycerol kinase isoform X2"/>
    <property type="match status" value="1"/>
</dbReference>
<evidence type="ECO:0000256" key="13">
    <source>
        <dbReference type="ARBA" id="ARBA00023128"/>
    </source>
</evidence>
<evidence type="ECO:0000259" key="17">
    <source>
        <dbReference type="Pfam" id="PF00370"/>
    </source>
</evidence>
<evidence type="ECO:0000256" key="15">
    <source>
        <dbReference type="ARBA" id="ARBA00043149"/>
    </source>
</evidence>
<evidence type="ECO:0000256" key="6">
    <source>
        <dbReference type="ARBA" id="ARBA00022490"/>
    </source>
</evidence>
<comment type="similarity">
    <text evidence="4 16">Belongs to the FGGY kinase family.</text>
</comment>
<dbReference type="SUPFAM" id="SSF53067">
    <property type="entry name" value="Actin-like ATPase domain"/>
    <property type="match status" value="2"/>
</dbReference>
<keyword evidence="20" id="KW-1185">Reference proteome</keyword>
<protein>
    <recommendedName>
        <fullName evidence="5">glycerol kinase</fullName>
        <ecNumber evidence="5">2.7.1.30</ecNumber>
    </recommendedName>
    <alternativeName>
        <fullName evidence="15">ATP:glycerol 3-phosphotransferase</fullName>
    </alternativeName>
</protein>
<dbReference type="PROSITE" id="PS00933">
    <property type="entry name" value="FGGY_KINASES_1"/>
    <property type="match status" value="1"/>
</dbReference>
<dbReference type="OMA" id="FMLMNIG"/>
<evidence type="ECO:0000313" key="20">
    <source>
        <dbReference type="Proteomes" id="UP000472264"/>
    </source>
</evidence>
<evidence type="ECO:0000256" key="5">
    <source>
        <dbReference type="ARBA" id="ARBA00012099"/>
    </source>
</evidence>
<dbReference type="PIRSF" id="PIRSF000538">
    <property type="entry name" value="GlpK"/>
    <property type="match status" value="1"/>
</dbReference>
<dbReference type="Gene3D" id="3.30.420.40">
    <property type="match status" value="2"/>
</dbReference>
<evidence type="ECO:0000256" key="3">
    <source>
        <dbReference type="ARBA" id="ARBA00005190"/>
    </source>
</evidence>
<keyword evidence="9 16" id="KW-0418">Kinase</keyword>
<keyword evidence="13" id="KW-0496">Mitochondrion</keyword>
<evidence type="ECO:0000256" key="2">
    <source>
        <dbReference type="ARBA" id="ARBA00004496"/>
    </source>
</evidence>
<keyword evidence="8" id="KW-0547">Nucleotide-binding</keyword>
<dbReference type="UniPathway" id="UPA00618">
    <property type="reaction ID" value="UER00672"/>
</dbReference>
<dbReference type="Pfam" id="PF00370">
    <property type="entry name" value="FGGY_N"/>
    <property type="match status" value="1"/>
</dbReference>
<keyword evidence="10" id="KW-1000">Mitochondrion outer membrane</keyword>
<comment type="subcellular location">
    <subcellularLocation>
        <location evidence="2">Cytoplasm</location>
    </subcellularLocation>
    <subcellularLocation>
        <location evidence="1">Mitochondrion outer membrane</location>
    </subcellularLocation>
</comment>
<dbReference type="GO" id="GO:0046167">
    <property type="term" value="P:glycerol-3-phosphate biosynthetic process"/>
    <property type="evidence" value="ECO:0007669"/>
    <property type="project" value="TreeGrafter"/>
</dbReference>
<dbReference type="GO" id="GO:0004370">
    <property type="term" value="F:glycerol kinase activity"/>
    <property type="evidence" value="ECO:0007669"/>
    <property type="project" value="UniProtKB-EC"/>
</dbReference>
<dbReference type="InterPro" id="IPR018483">
    <property type="entry name" value="Carb_kinase_FGGY_CS"/>
</dbReference>
<keyword evidence="11" id="KW-0319">Glycerol metabolism</keyword>
<dbReference type="GO" id="GO:0005741">
    <property type="term" value="C:mitochondrial outer membrane"/>
    <property type="evidence" value="ECO:0007669"/>
    <property type="project" value="UniProtKB-SubCell"/>
</dbReference>
<evidence type="ECO:0000256" key="7">
    <source>
        <dbReference type="ARBA" id="ARBA00022679"/>
    </source>
</evidence>
<keyword evidence="6" id="KW-0963">Cytoplasm</keyword>
<dbReference type="InterPro" id="IPR043129">
    <property type="entry name" value="ATPase_NBD"/>
</dbReference>
<evidence type="ECO:0000256" key="10">
    <source>
        <dbReference type="ARBA" id="ARBA00022787"/>
    </source>
</evidence>
<dbReference type="PANTHER" id="PTHR10196">
    <property type="entry name" value="SUGAR KINASE"/>
    <property type="match status" value="1"/>
</dbReference>
<evidence type="ECO:0000256" key="4">
    <source>
        <dbReference type="ARBA" id="ARBA00009156"/>
    </source>
</evidence>
<evidence type="ECO:0000256" key="1">
    <source>
        <dbReference type="ARBA" id="ARBA00004294"/>
    </source>
</evidence>
<comment type="pathway">
    <text evidence="3">Polyol metabolism; glycerol degradation via glycerol kinase pathway; sn-glycerol 3-phosphate from glycerol: step 1/1.</text>
</comment>
<gene>
    <name evidence="19" type="primary">LOC115054788</name>
</gene>
<dbReference type="NCBIfam" id="NF000756">
    <property type="entry name" value="PRK00047.1"/>
    <property type="match status" value="1"/>
</dbReference>
<dbReference type="GO" id="GO:0019563">
    <property type="term" value="P:glycerol catabolic process"/>
    <property type="evidence" value="ECO:0007669"/>
    <property type="project" value="UniProtKB-UniPathway"/>
</dbReference>
<evidence type="ECO:0000256" key="14">
    <source>
        <dbReference type="ARBA" id="ARBA00023136"/>
    </source>
</evidence>
<feature type="domain" description="Carbohydrate kinase FGGY N-terminal" evidence="17">
    <location>
        <begin position="14"/>
        <end position="268"/>
    </location>
</feature>
<dbReference type="InterPro" id="IPR000577">
    <property type="entry name" value="Carb_kinase_FGGY"/>
</dbReference>
<dbReference type="EC" id="2.7.1.30" evidence="5"/>
<dbReference type="PANTHER" id="PTHR10196:SF69">
    <property type="entry name" value="GLYCEROL KINASE"/>
    <property type="match status" value="1"/>
</dbReference>
<dbReference type="PROSITE" id="PS00445">
    <property type="entry name" value="FGGY_KINASES_2"/>
    <property type="match status" value="1"/>
</dbReference>
<keyword evidence="7 16" id="KW-0808">Transferase</keyword>
<sequence length="583" mass="63895">MAASSHRIMLGPLVAAIDQGTSSTRFLVFNSKTAELLSHHQVEIKQSFPKEGWVEEDPKEILQSVYECMERTCEKLTQLNIDISNIKAIGVTNQRETTLVWDKETGEPLYNAIVWLDLRTQSTVERLINKTPGRNKNHLKHKTGLPISTYFSAVKLRWLMDNVAEVHEAVVSHRAMFGTVDSWLIWCLTGGKSGGVHCTDVTNASRTMLFNIHTMDWDPELCKYFGIPMEILPRVRSSSEIYGLMKSGALSGIPISGCLGDQSAALVGQMCFQDGQAKNTYGTGCFLLRNTGAKPVMSDHGLLTTVAYKLGRDKPACYALEGSVAIAGAVVRWLQDNLGIIGSSEELEKLAASVGTSYGCYFVPAFSGLYAPYWEPSARGIICGLTQFTNKNHVAFAALEAVCFQTREILDAMNQDSGIPLTQLQVDGGMTSNRLLMQLQADILCIPVVKPSMPETTALGAAMAAGAAEGVSVWSLSPEDLSEVTSEKFEPQINPEESEFRYARWKKAVQKSMNWETTEPVCNGNGETSIFSSVPLGFYIMGSMLMLIGARYIIGQCLVCTQCNICKCNIRTLNGSSTSNMCQ</sequence>
<dbReference type="InterPro" id="IPR005999">
    <property type="entry name" value="Glycerol_kin"/>
</dbReference>
<dbReference type="Proteomes" id="UP000472264">
    <property type="component" value="Chromosome 2"/>
</dbReference>
<evidence type="ECO:0000313" key="19">
    <source>
        <dbReference type="Ensembl" id="ENSENLP00000050934.1"/>
    </source>
</evidence>
<evidence type="ECO:0000256" key="11">
    <source>
        <dbReference type="ARBA" id="ARBA00022798"/>
    </source>
</evidence>
<evidence type="ECO:0000256" key="8">
    <source>
        <dbReference type="ARBA" id="ARBA00022741"/>
    </source>
</evidence>
<evidence type="ECO:0000256" key="12">
    <source>
        <dbReference type="ARBA" id="ARBA00022840"/>
    </source>
</evidence>
<evidence type="ECO:0000256" key="9">
    <source>
        <dbReference type="ARBA" id="ARBA00022777"/>
    </source>
</evidence>
<organism evidence="19 20">
    <name type="scientific">Echeneis naucrates</name>
    <name type="common">Live sharksucker</name>
    <dbReference type="NCBI Taxonomy" id="173247"/>
    <lineage>
        <taxon>Eukaryota</taxon>
        <taxon>Metazoa</taxon>
        <taxon>Chordata</taxon>
        <taxon>Craniata</taxon>
        <taxon>Vertebrata</taxon>
        <taxon>Euteleostomi</taxon>
        <taxon>Actinopterygii</taxon>
        <taxon>Neopterygii</taxon>
        <taxon>Teleostei</taxon>
        <taxon>Neoteleostei</taxon>
        <taxon>Acanthomorphata</taxon>
        <taxon>Carangaria</taxon>
        <taxon>Carangiformes</taxon>
        <taxon>Echeneidae</taxon>
        <taxon>Echeneis</taxon>
    </lineage>
</organism>
<reference evidence="19" key="2">
    <citation type="submission" date="2025-08" db="UniProtKB">
        <authorList>
            <consortium name="Ensembl"/>
        </authorList>
    </citation>
    <scope>IDENTIFICATION</scope>
</reference>
<feature type="domain" description="Carbohydrate kinase FGGY C-terminal" evidence="18">
    <location>
        <begin position="278"/>
        <end position="468"/>
    </location>
</feature>
<dbReference type="InParanoid" id="A0A665X4G7"/>
<dbReference type="GO" id="GO:0005524">
    <property type="term" value="F:ATP binding"/>
    <property type="evidence" value="ECO:0007669"/>
    <property type="project" value="UniProtKB-KW"/>
</dbReference>
<dbReference type="NCBIfam" id="TIGR01311">
    <property type="entry name" value="glycerol_kin"/>
    <property type="match status" value="1"/>
</dbReference>
<dbReference type="InterPro" id="IPR042018">
    <property type="entry name" value="GK1-3_metazoan-type"/>
</dbReference>
<dbReference type="Ensembl" id="ENSENLT00000052177.1">
    <property type="protein sequence ID" value="ENSENLP00000050934.1"/>
    <property type="gene ID" value="ENSENLG00000021358.1"/>
</dbReference>